<dbReference type="Proteomes" id="UP000682134">
    <property type="component" value="Unassembled WGS sequence"/>
</dbReference>
<keyword evidence="1" id="KW-0812">Transmembrane</keyword>
<keyword evidence="3" id="KW-1185">Reference proteome</keyword>
<reference evidence="2" key="1">
    <citation type="submission" date="2021-04" db="EMBL/GenBank/DDBJ databases">
        <title>Genome seq and assembly of Bacillus sp.</title>
        <authorList>
            <person name="Chhetri G."/>
        </authorList>
    </citation>
    <scope>NUCLEOTIDE SEQUENCE</scope>
    <source>
        <strain evidence="2">RG28</strain>
    </source>
</reference>
<gene>
    <name evidence="2" type="ORF">J5Y03_11075</name>
</gene>
<evidence type="ECO:0000313" key="2">
    <source>
        <dbReference type="EMBL" id="MBP0725713.1"/>
    </source>
</evidence>
<dbReference type="InterPro" id="IPR025143">
    <property type="entry name" value="DUF4083"/>
</dbReference>
<evidence type="ECO:0000313" key="3">
    <source>
        <dbReference type="Proteomes" id="UP000682134"/>
    </source>
</evidence>
<name>A0A940NVK0_9BACI</name>
<accession>A0A940NVK0</accession>
<proteinExistence type="predicted"/>
<dbReference type="EMBL" id="JAGIYQ010000006">
    <property type="protein sequence ID" value="MBP0725713.1"/>
    <property type="molecule type" value="Genomic_DNA"/>
</dbReference>
<feature type="transmembrane region" description="Helical" evidence="1">
    <location>
        <begin position="6"/>
        <end position="27"/>
    </location>
</feature>
<organism evidence="2 3">
    <name type="scientific">Gottfriedia endophytica</name>
    <dbReference type="NCBI Taxonomy" id="2820819"/>
    <lineage>
        <taxon>Bacteria</taxon>
        <taxon>Bacillati</taxon>
        <taxon>Bacillota</taxon>
        <taxon>Bacilli</taxon>
        <taxon>Bacillales</taxon>
        <taxon>Bacillaceae</taxon>
        <taxon>Gottfriedia</taxon>
    </lineage>
</organism>
<comment type="caution">
    <text evidence="2">The sequence shown here is derived from an EMBL/GenBank/DDBJ whole genome shotgun (WGS) entry which is preliminary data.</text>
</comment>
<keyword evidence="1" id="KW-0472">Membrane</keyword>
<evidence type="ECO:0000256" key="1">
    <source>
        <dbReference type="SAM" id="Phobius"/>
    </source>
</evidence>
<sequence>MHLGDIIFQIIVFGFVFLLLTAFTLFVKSLVRNQNEKIQHNNELEKKLDKVTSLLEEKESKN</sequence>
<dbReference type="RefSeq" id="WP_209405556.1">
    <property type="nucleotide sequence ID" value="NZ_JAGIYQ010000006.1"/>
</dbReference>
<keyword evidence="1" id="KW-1133">Transmembrane helix</keyword>
<protein>
    <submittedName>
        <fullName evidence="2">DUF4083 domain-containing protein</fullName>
    </submittedName>
</protein>
<dbReference type="Pfam" id="PF13314">
    <property type="entry name" value="DUF4083"/>
    <property type="match status" value="1"/>
</dbReference>
<dbReference type="AlphaFoldDB" id="A0A940NVK0"/>